<protein>
    <recommendedName>
        <fullName evidence="1">protein acetyllysine N-acetyltransferase</fullName>
        <ecNumber evidence="1">2.3.1.286</ecNumber>
    </recommendedName>
</protein>
<dbReference type="InterPro" id="IPR026591">
    <property type="entry name" value="Sirtuin_cat_small_dom_sf"/>
</dbReference>
<keyword evidence="7" id="KW-1185">Reference proteome</keyword>
<dbReference type="InterPro" id="IPR026590">
    <property type="entry name" value="Ssirtuin_cat_dom"/>
</dbReference>
<dbReference type="PROSITE" id="PS50305">
    <property type="entry name" value="SIRTUIN"/>
    <property type="match status" value="1"/>
</dbReference>
<organism evidence="6 7">
    <name type="scientific">Massilia antarctica</name>
    <dbReference type="NCBI Taxonomy" id="2765360"/>
    <lineage>
        <taxon>Bacteria</taxon>
        <taxon>Pseudomonadati</taxon>
        <taxon>Pseudomonadota</taxon>
        <taxon>Betaproteobacteria</taxon>
        <taxon>Burkholderiales</taxon>
        <taxon>Oxalobacteraceae</taxon>
        <taxon>Telluria group</taxon>
        <taxon>Massilia</taxon>
    </lineage>
</organism>
<evidence type="ECO:0000256" key="2">
    <source>
        <dbReference type="ARBA" id="ARBA00022679"/>
    </source>
</evidence>
<evidence type="ECO:0000259" key="5">
    <source>
        <dbReference type="PROSITE" id="PS50305"/>
    </source>
</evidence>
<dbReference type="InterPro" id="IPR029035">
    <property type="entry name" value="DHS-like_NAD/FAD-binding_dom"/>
</dbReference>
<dbReference type="Gene3D" id="3.30.1600.10">
    <property type="entry name" value="SIR2/SIRT2 'Small Domain"/>
    <property type="match status" value="1"/>
</dbReference>
<comment type="caution">
    <text evidence="4">Lacks conserved residue(s) required for the propagation of feature annotation.</text>
</comment>
<dbReference type="NCBIfam" id="NF003738">
    <property type="entry name" value="PRK05333.1"/>
    <property type="match status" value="1"/>
</dbReference>
<gene>
    <name evidence="6" type="ORF">IV454_23385</name>
</gene>
<dbReference type="Proteomes" id="UP000662888">
    <property type="component" value="Chromosome"/>
</dbReference>
<accession>A0AA49A6S6</accession>
<dbReference type="SUPFAM" id="SSF52467">
    <property type="entry name" value="DHS-like NAD/FAD-binding domain"/>
    <property type="match status" value="1"/>
</dbReference>
<reference evidence="6 7" key="1">
    <citation type="submission" date="2020-11" db="EMBL/GenBank/DDBJ databases">
        <authorList>
            <person name="Sun Q."/>
        </authorList>
    </citation>
    <scope>NUCLEOTIDE SEQUENCE [LARGE SCALE GENOMIC DNA]</scope>
    <source>
        <strain evidence="6 7">P8398</strain>
    </source>
</reference>
<keyword evidence="2" id="KW-0808">Transferase</keyword>
<name>A0AA49A6S6_9BURK</name>
<dbReference type="InterPro" id="IPR050134">
    <property type="entry name" value="NAD-dep_sirtuin_deacylases"/>
</dbReference>
<dbReference type="InterPro" id="IPR003000">
    <property type="entry name" value="Sirtuin"/>
</dbReference>
<dbReference type="PANTHER" id="PTHR11085">
    <property type="entry name" value="NAD-DEPENDENT PROTEIN DEACYLASE SIRTUIN-5, MITOCHONDRIAL-RELATED"/>
    <property type="match status" value="1"/>
</dbReference>
<evidence type="ECO:0000256" key="1">
    <source>
        <dbReference type="ARBA" id="ARBA00012928"/>
    </source>
</evidence>
<dbReference type="PANTHER" id="PTHR11085:SF10">
    <property type="entry name" value="NAD-DEPENDENT PROTEIN DEACYLASE SIRTUIN-5, MITOCHONDRIAL-RELATED"/>
    <property type="match status" value="1"/>
</dbReference>
<feature type="domain" description="Deacetylase sirtuin-type" evidence="5">
    <location>
        <begin position="1"/>
        <end position="276"/>
    </location>
</feature>
<dbReference type="EMBL" id="CP065053">
    <property type="protein sequence ID" value="QPI48451.1"/>
    <property type="molecule type" value="Genomic_DNA"/>
</dbReference>
<evidence type="ECO:0000256" key="4">
    <source>
        <dbReference type="PROSITE-ProRule" id="PRU00236"/>
    </source>
</evidence>
<evidence type="ECO:0000313" key="7">
    <source>
        <dbReference type="Proteomes" id="UP000662888"/>
    </source>
</evidence>
<proteinExistence type="predicted"/>
<keyword evidence="3" id="KW-0520">NAD</keyword>
<dbReference type="Gene3D" id="3.40.50.1220">
    <property type="entry name" value="TPP-binding domain"/>
    <property type="match status" value="1"/>
</dbReference>
<evidence type="ECO:0000256" key="3">
    <source>
        <dbReference type="ARBA" id="ARBA00023027"/>
    </source>
</evidence>
<dbReference type="EC" id="2.3.1.286" evidence="1"/>
<evidence type="ECO:0000313" key="6">
    <source>
        <dbReference type="EMBL" id="QPI48451.1"/>
    </source>
</evidence>
<sequence>MTADVDALADFVGRHRRILVLTGAGMSTASGIPDYRDRDGVRRGKNPVQGPEFRKLDAVRRRYWARSMIGYPALSAAAPNAGHLALAALQAAGRLGELMTQNVDGLHQRAGSADVLELHGNIHKVVCLDCHASFARTFVQDQLAEANPALAGAVATPAPDGDAHLEPDALAEFHLPWCVHCGGTLKPDVVFFGDGVPAERTHDALARMTEADALLVIGSSLVVYSGFRFCRMAADSGKPIAAINLGKTRADDLISLKVEVSAEDILPALLRQFASHQSRVIARARP</sequence>
<dbReference type="RefSeq" id="WP_206088071.1">
    <property type="nucleotide sequence ID" value="NZ_CP065053.1"/>
</dbReference>
<dbReference type="Pfam" id="PF02146">
    <property type="entry name" value="SIR2"/>
    <property type="match status" value="1"/>
</dbReference>